<name>A0A1G7TMR4_9FLAO</name>
<dbReference type="EMBL" id="FNBH01000004">
    <property type="protein sequence ID" value="SDG36627.1"/>
    <property type="molecule type" value="Genomic_DNA"/>
</dbReference>
<evidence type="ECO:0000313" key="3">
    <source>
        <dbReference type="Proteomes" id="UP000199203"/>
    </source>
</evidence>
<accession>A0A1G7TMR4</accession>
<reference evidence="3" key="1">
    <citation type="submission" date="2016-10" db="EMBL/GenBank/DDBJ databases">
        <authorList>
            <person name="Varghese N."/>
            <person name="Submissions S."/>
        </authorList>
    </citation>
    <scope>NUCLEOTIDE SEQUENCE [LARGE SCALE GENOMIC DNA]</scope>
    <source>
        <strain evidence="3">DSM 19684</strain>
    </source>
</reference>
<protein>
    <submittedName>
        <fullName evidence="2">Uncharacterized protein</fullName>
    </submittedName>
</protein>
<dbReference type="AlphaFoldDB" id="A0A1G7TMR4"/>
<proteinExistence type="predicted"/>
<keyword evidence="3" id="KW-1185">Reference proteome</keyword>
<feature type="region of interest" description="Disordered" evidence="1">
    <location>
        <begin position="108"/>
        <end position="132"/>
    </location>
</feature>
<dbReference type="RefSeq" id="WP_089874410.1">
    <property type="nucleotide sequence ID" value="NZ_FNBH01000004.1"/>
</dbReference>
<evidence type="ECO:0000256" key="1">
    <source>
        <dbReference type="SAM" id="MobiDB-lite"/>
    </source>
</evidence>
<dbReference type="STRING" id="454006.SAMN05421825_3168"/>
<dbReference type="OrthoDB" id="749061at2"/>
<dbReference type="Proteomes" id="UP000199203">
    <property type="component" value="Unassembled WGS sequence"/>
</dbReference>
<evidence type="ECO:0000313" key="2">
    <source>
        <dbReference type="EMBL" id="SDG36627.1"/>
    </source>
</evidence>
<sequence>MSTNYETGHAKNLAHFQTLITFCEGYGAAYNPVKDTLSIAAMQAMLTEATDRFNEVKNKKTAFDNATNARRTVFADLRPLATRVVNAFAVSGADPLAVEDARGINRKLQGSSLKKETPETPETTNPISTSQQSYDKQIDHFLNLIEVLEQAPAYKPNEVELQPKNLRTLLQSLNDANTAHIQAYTPYSNALIARDKVLYEDADNICSVVKESKAYIKSVFGATSPQYKQVSGLEFTKPR</sequence>
<gene>
    <name evidence="2" type="ORF">SAMN05421825_3168</name>
</gene>
<organism evidence="2 3">
    <name type="scientific">Epilithonimonas hungarica</name>
    <dbReference type="NCBI Taxonomy" id="454006"/>
    <lineage>
        <taxon>Bacteria</taxon>
        <taxon>Pseudomonadati</taxon>
        <taxon>Bacteroidota</taxon>
        <taxon>Flavobacteriia</taxon>
        <taxon>Flavobacteriales</taxon>
        <taxon>Weeksellaceae</taxon>
        <taxon>Chryseobacterium group</taxon>
        <taxon>Epilithonimonas</taxon>
    </lineage>
</organism>